<dbReference type="EMBL" id="BPVZ01000103">
    <property type="protein sequence ID" value="GKV34006.1"/>
    <property type="molecule type" value="Genomic_DNA"/>
</dbReference>
<dbReference type="PANTHER" id="PTHR48235:SF1">
    <property type="entry name" value="OS01G0916700 PROTEIN"/>
    <property type="match status" value="1"/>
</dbReference>
<protein>
    <submittedName>
        <fullName evidence="1">Uncharacterized protein</fullName>
    </submittedName>
</protein>
<comment type="caution">
    <text evidence="1">The sequence shown here is derived from an EMBL/GenBank/DDBJ whole genome shotgun (WGS) entry which is preliminary data.</text>
</comment>
<name>A0AAV5L9S5_9ROSI</name>
<sequence>MEPSFRLPSALPLPYHHHHHIIPCPVHHHHHLIPCRHHHYHHAVPTNSHLCPSFLFPHPPAQIPQPGPNFPLQNNFNSDPSAVFDKAQHSCNLIFQEQGEFEHADEEEEEEEPVFVLTEEWREFFAKSEAKRKQEKKQAKKK</sequence>
<evidence type="ECO:0000313" key="1">
    <source>
        <dbReference type="EMBL" id="GKV34006.1"/>
    </source>
</evidence>
<gene>
    <name evidence="1" type="ORF">SLEP1_g42435</name>
</gene>
<evidence type="ECO:0000313" key="2">
    <source>
        <dbReference type="Proteomes" id="UP001054252"/>
    </source>
</evidence>
<dbReference type="PANTHER" id="PTHR48235">
    <property type="entry name" value="OS01G0916700 PROTEIN"/>
    <property type="match status" value="1"/>
</dbReference>
<accession>A0AAV5L9S5</accession>
<organism evidence="1 2">
    <name type="scientific">Rubroshorea leprosula</name>
    <dbReference type="NCBI Taxonomy" id="152421"/>
    <lineage>
        <taxon>Eukaryota</taxon>
        <taxon>Viridiplantae</taxon>
        <taxon>Streptophyta</taxon>
        <taxon>Embryophyta</taxon>
        <taxon>Tracheophyta</taxon>
        <taxon>Spermatophyta</taxon>
        <taxon>Magnoliopsida</taxon>
        <taxon>eudicotyledons</taxon>
        <taxon>Gunneridae</taxon>
        <taxon>Pentapetalae</taxon>
        <taxon>rosids</taxon>
        <taxon>malvids</taxon>
        <taxon>Malvales</taxon>
        <taxon>Dipterocarpaceae</taxon>
        <taxon>Rubroshorea</taxon>
    </lineage>
</organism>
<proteinExistence type="predicted"/>
<dbReference type="AlphaFoldDB" id="A0AAV5L9S5"/>
<dbReference type="Proteomes" id="UP001054252">
    <property type="component" value="Unassembled WGS sequence"/>
</dbReference>
<reference evidence="1 2" key="1">
    <citation type="journal article" date="2021" name="Commun. Biol.">
        <title>The genome of Shorea leprosula (Dipterocarpaceae) highlights the ecological relevance of drought in aseasonal tropical rainforests.</title>
        <authorList>
            <person name="Ng K.K.S."/>
            <person name="Kobayashi M.J."/>
            <person name="Fawcett J.A."/>
            <person name="Hatakeyama M."/>
            <person name="Paape T."/>
            <person name="Ng C.H."/>
            <person name="Ang C.C."/>
            <person name="Tnah L.H."/>
            <person name="Lee C.T."/>
            <person name="Nishiyama T."/>
            <person name="Sese J."/>
            <person name="O'Brien M.J."/>
            <person name="Copetti D."/>
            <person name="Mohd Noor M.I."/>
            <person name="Ong R.C."/>
            <person name="Putra M."/>
            <person name="Sireger I.Z."/>
            <person name="Indrioko S."/>
            <person name="Kosugi Y."/>
            <person name="Izuno A."/>
            <person name="Isagi Y."/>
            <person name="Lee S.L."/>
            <person name="Shimizu K.K."/>
        </authorList>
    </citation>
    <scope>NUCLEOTIDE SEQUENCE [LARGE SCALE GENOMIC DNA]</scope>
    <source>
        <strain evidence="1">214</strain>
    </source>
</reference>
<keyword evidence="2" id="KW-1185">Reference proteome</keyword>